<reference evidence="5 6" key="1">
    <citation type="submission" date="2020-07" db="EMBL/GenBank/DDBJ databases">
        <title>Description of Limosilactobacillus balticus sp. nov., Limosilactobacillus agrestis sp. nov., Limosilactobacillus albertensis sp. nov., Limosilactobacillus rudii sp. nov., Limosilactobacillus fastidiosus sp. nov., five novel Limosilactobacillus species isolated from the vertebrate gastrointestinal tract, and proposal of 6 subspecies of Limosilactobacillus reuteri adapted to the gastrointestinal tract of specific vertebrate hosts.</title>
        <authorList>
            <person name="Li F."/>
            <person name="Cheng C."/>
            <person name="Zheng J."/>
            <person name="Quevedo R.M."/>
            <person name="Li J."/>
            <person name="Roos S."/>
            <person name="Gaenzle M.G."/>
            <person name="Walter J."/>
        </authorList>
    </citation>
    <scope>NUCLEOTIDE SEQUENCE [LARGE SCALE GENOMIC DNA]</scope>
    <source>
        <strain evidence="5 6">BG-MG3-A</strain>
    </source>
</reference>
<organism evidence="5 6">
    <name type="scientific">Limosilactobacillus agrestis</name>
    <dbReference type="NCBI Taxonomy" id="2759748"/>
    <lineage>
        <taxon>Bacteria</taxon>
        <taxon>Bacillati</taxon>
        <taxon>Bacillota</taxon>
        <taxon>Bacilli</taxon>
        <taxon>Lactobacillales</taxon>
        <taxon>Lactobacillaceae</taxon>
        <taxon>Limosilactobacillus</taxon>
    </lineage>
</organism>
<dbReference type="InterPro" id="IPR045155">
    <property type="entry name" value="Beta-lactam_cat"/>
</dbReference>
<keyword evidence="1 3" id="KW-0732">Signal</keyword>
<dbReference type="AlphaFoldDB" id="A0A7W3UII6"/>
<dbReference type="Pfam" id="PF13354">
    <property type="entry name" value="Beta-lactamase2"/>
    <property type="match status" value="1"/>
</dbReference>
<evidence type="ECO:0000256" key="3">
    <source>
        <dbReference type="SAM" id="SignalP"/>
    </source>
</evidence>
<gene>
    <name evidence="5" type="ORF">H5R92_08050</name>
</gene>
<feature type="region of interest" description="Disordered" evidence="2">
    <location>
        <begin position="53"/>
        <end position="110"/>
    </location>
</feature>
<dbReference type="Pfam" id="PF19258">
    <property type="entry name" value="KxYKxGKxW_sig"/>
    <property type="match status" value="1"/>
</dbReference>
<dbReference type="GO" id="GO:0030655">
    <property type="term" value="P:beta-lactam antibiotic catabolic process"/>
    <property type="evidence" value="ECO:0007669"/>
    <property type="project" value="InterPro"/>
</dbReference>
<evidence type="ECO:0000256" key="2">
    <source>
        <dbReference type="SAM" id="MobiDB-lite"/>
    </source>
</evidence>
<dbReference type="PANTHER" id="PTHR35333:SF3">
    <property type="entry name" value="BETA-LACTAMASE-TYPE TRANSPEPTIDASE FOLD CONTAINING PROTEIN"/>
    <property type="match status" value="1"/>
</dbReference>
<dbReference type="InterPro" id="IPR012338">
    <property type="entry name" value="Beta-lactam/transpept-like"/>
</dbReference>
<dbReference type="SUPFAM" id="SSF56601">
    <property type="entry name" value="beta-lactamase/transpeptidase-like"/>
    <property type="match status" value="1"/>
</dbReference>
<dbReference type="GO" id="GO:0008800">
    <property type="term" value="F:beta-lactamase activity"/>
    <property type="evidence" value="ECO:0007669"/>
    <property type="project" value="InterPro"/>
</dbReference>
<keyword evidence="5" id="KW-0378">Hydrolase</keyword>
<evidence type="ECO:0000259" key="4">
    <source>
        <dbReference type="Pfam" id="PF13354"/>
    </source>
</evidence>
<dbReference type="InterPro" id="IPR022263">
    <property type="entry name" value="KxYKxGKxW"/>
</dbReference>
<name>A0A7W3UII6_9LACO</name>
<dbReference type="Gene3D" id="2.10.270.10">
    <property type="entry name" value="Cholin Binding"/>
    <property type="match status" value="2"/>
</dbReference>
<dbReference type="RefSeq" id="WP_182578965.1">
    <property type="nucleotide sequence ID" value="NZ_JACIVE010000063.1"/>
</dbReference>
<dbReference type="EMBL" id="JACIVE010000063">
    <property type="protein sequence ID" value="MBB1096111.1"/>
    <property type="molecule type" value="Genomic_DNA"/>
</dbReference>
<feature type="domain" description="Beta-lactamase class A catalytic" evidence="4">
    <location>
        <begin position="352"/>
        <end position="444"/>
    </location>
</feature>
<comment type="caution">
    <text evidence="5">The sequence shown here is derived from an EMBL/GenBank/DDBJ whole genome shotgun (WGS) entry which is preliminary data.</text>
</comment>
<proteinExistence type="predicted"/>
<sequence>MERKKRYKLYKQRKRWCVLALSFGIISLGLAQNANADETPVSDMPKASVIAESSTNNAQMQTNSGKIAETATSQSQNNPKNEPRNDTPSLSVQPQANDTKDQTPLNGWHQDQSTKQWTYYTNGQTTQGRDYVNLPTINGQGNNWYLVDNGTVLSGVQQWAGTYYYFDPSTYLRVDNNYVQSQWGLWYMFGQDGRIATKVYQWAGTYYYFDPSTYLRVDHNYVQSQWGDWYMFGNDGRIVSGLYDWMGSTYYFDPVTYLKVTNHYLSFNGESHYFDNSGIMQEDPLVRQWKTIINGYANNHHILIALQSQKDGAIHEYASVPGYRLPTASIVKVAILAQLLHNTSGNLNSYQQELARKMIQNSDNNAADILVDRYLGGTSNMQAIYSALGMTQTTPGQGNHWARTLTTATDQLKLLNEIFSNPYSSYLNDQSREYIKSLMGSVSGDQHWGISAGSSQYYLKNGWSAFFAPWTWYVNSIGFIPQGNNDGYSIAVLTDNNLPMSVGVNIIESIARSSKNYI</sequence>
<dbReference type="InterPro" id="IPR000871">
    <property type="entry name" value="Beta-lactam_class-A"/>
</dbReference>
<evidence type="ECO:0000313" key="6">
    <source>
        <dbReference type="Proteomes" id="UP000534578"/>
    </source>
</evidence>
<feature type="signal peptide" evidence="3">
    <location>
        <begin position="1"/>
        <end position="36"/>
    </location>
</feature>
<dbReference type="GO" id="GO:0046677">
    <property type="term" value="P:response to antibiotic"/>
    <property type="evidence" value="ECO:0007669"/>
    <property type="project" value="InterPro"/>
</dbReference>
<protein>
    <submittedName>
        <fullName evidence="5">Serine hydrolase</fullName>
    </submittedName>
</protein>
<evidence type="ECO:0000256" key="1">
    <source>
        <dbReference type="ARBA" id="ARBA00022729"/>
    </source>
</evidence>
<dbReference type="Gene3D" id="3.40.710.10">
    <property type="entry name" value="DD-peptidase/beta-lactamase superfamily"/>
    <property type="match status" value="1"/>
</dbReference>
<feature type="chain" id="PRO_5031130207" evidence="3">
    <location>
        <begin position="37"/>
        <end position="518"/>
    </location>
</feature>
<dbReference type="PANTHER" id="PTHR35333">
    <property type="entry name" value="BETA-LACTAMASE"/>
    <property type="match status" value="1"/>
</dbReference>
<dbReference type="Proteomes" id="UP000534578">
    <property type="component" value="Unassembled WGS sequence"/>
</dbReference>
<evidence type="ECO:0000313" key="5">
    <source>
        <dbReference type="EMBL" id="MBB1096111.1"/>
    </source>
</evidence>
<accession>A0A7W3UII6</accession>
<dbReference type="SUPFAM" id="SSF69360">
    <property type="entry name" value="Cell wall binding repeat"/>
    <property type="match status" value="1"/>
</dbReference>